<dbReference type="KEGG" id="spha:D3Y57_16200"/>
<dbReference type="Proteomes" id="UP000276254">
    <property type="component" value="Chromosome"/>
</dbReference>
<dbReference type="RefSeq" id="WP_121154241.1">
    <property type="nucleotide sequence ID" value="NZ_CP032829.1"/>
</dbReference>
<keyword evidence="2" id="KW-1185">Reference proteome</keyword>
<dbReference type="EMBL" id="CP032829">
    <property type="protein sequence ID" value="AYJ87190.1"/>
    <property type="molecule type" value="Genomic_DNA"/>
</dbReference>
<dbReference type="AlphaFoldDB" id="A0A494TD93"/>
<proteinExistence type="predicted"/>
<evidence type="ECO:0000313" key="1">
    <source>
        <dbReference type="EMBL" id="AYJ87190.1"/>
    </source>
</evidence>
<sequence length="65" mass="7424">MSFQHDSIITDMAFNANEYFAMTAALRSFQVELRKAPTQHPLREEMLGLLADARLRIDRINAKSA</sequence>
<protein>
    <submittedName>
        <fullName evidence="1">Uncharacterized protein</fullName>
    </submittedName>
</protein>
<gene>
    <name evidence="1" type="ORF">D3Y57_16200</name>
</gene>
<organism evidence="1 2">
    <name type="scientific">Sphingomonas paeninsulae</name>
    <dbReference type="NCBI Taxonomy" id="2319844"/>
    <lineage>
        <taxon>Bacteria</taxon>
        <taxon>Pseudomonadati</taxon>
        <taxon>Pseudomonadota</taxon>
        <taxon>Alphaproteobacteria</taxon>
        <taxon>Sphingomonadales</taxon>
        <taxon>Sphingomonadaceae</taxon>
        <taxon>Sphingomonas</taxon>
    </lineage>
</organism>
<name>A0A494TD93_SPHPE</name>
<accession>A0A494TD93</accession>
<evidence type="ECO:0000313" key="2">
    <source>
        <dbReference type="Proteomes" id="UP000276254"/>
    </source>
</evidence>
<reference evidence="1 2" key="1">
    <citation type="submission" date="2018-09" db="EMBL/GenBank/DDBJ databases">
        <title>Sphingomonas peninsula sp. nov., isolated from fildes peninsula, Antarctic soil.</title>
        <authorList>
            <person name="Yingchao G."/>
        </authorList>
    </citation>
    <scope>NUCLEOTIDE SEQUENCE [LARGE SCALE GENOMIC DNA]</scope>
    <source>
        <strain evidence="1 2">YZ-8</strain>
    </source>
</reference>